<sequence>MRTLCSSTLIGEALLIMFAGLVAMKLTDVGTGTIWAVSAVAIALCVLLCGVITRPGAVYVGWALQLAVLAGGLVLPTMYAFGVVFGGLWWCSVHYGRKIDVLKAQRAAAETAAETAAEAAAGAAPAAVRPA</sequence>
<dbReference type="Proteomes" id="UP000266906">
    <property type="component" value="Unassembled WGS sequence"/>
</dbReference>
<evidence type="ECO:0000313" key="3">
    <source>
        <dbReference type="Proteomes" id="UP000266906"/>
    </source>
</evidence>
<proteinExistence type="predicted"/>
<gene>
    <name evidence="2" type="ORF">EDD38_3063</name>
</gene>
<dbReference type="Pfam" id="PF14017">
    <property type="entry name" value="DUF4233"/>
    <property type="match status" value="1"/>
</dbReference>
<dbReference type="EMBL" id="RKQG01000001">
    <property type="protein sequence ID" value="RPE34731.1"/>
    <property type="molecule type" value="Genomic_DNA"/>
</dbReference>
<dbReference type="RefSeq" id="WP_123818410.1">
    <property type="nucleotide sequence ID" value="NZ_RKQG01000001.1"/>
</dbReference>
<feature type="transmembrane region" description="Helical" evidence="1">
    <location>
        <begin position="64"/>
        <end position="90"/>
    </location>
</feature>
<keyword evidence="1" id="KW-0812">Transmembrane</keyword>
<protein>
    <submittedName>
        <fullName evidence="2">Uncharacterized protein DUF4233</fullName>
    </submittedName>
</protein>
<dbReference type="InterPro" id="IPR025327">
    <property type="entry name" value="DUF4233"/>
</dbReference>
<dbReference type="AlphaFoldDB" id="A0A3N4RUM4"/>
<reference evidence="2 3" key="1">
    <citation type="submission" date="2018-11" db="EMBL/GenBank/DDBJ databases">
        <title>Sequencing the genomes of 1000 actinobacteria strains.</title>
        <authorList>
            <person name="Klenk H.-P."/>
        </authorList>
    </citation>
    <scope>NUCLEOTIDE SEQUENCE [LARGE SCALE GENOMIC DNA]</scope>
    <source>
        <strain evidence="2 3">DSM 44781</strain>
    </source>
</reference>
<keyword evidence="3" id="KW-1185">Reference proteome</keyword>
<comment type="caution">
    <text evidence="2">The sequence shown here is derived from an EMBL/GenBank/DDBJ whole genome shotgun (WGS) entry which is preliminary data.</text>
</comment>
<organism evidence="2 3">
    <name type="scientific">Kitasatospora cineracea</name>
    <dbReference type="NCBI Taxonomy" id="88074"/>
    <lineage>
        <taxon>Bacteria</taxon>
        <taxon>Bacillati</taxon>
        <taxon>Actinomycetota</taxon>
        <taxon>Actinomycetes</taxon>
        <taxon>Kitasatosporales</taxon>
        <taxon>Streptomycetaceae</taxon>
        <taxon>Kitasatospora</taxon>
    </lineage>
</organism>
<feature type="transmembrane region" description="Helical" evidence="1">
    <location>
        <begin position="7"/>
        <end position="26"/>
    </location>
</feature>
<name>A0A3N4RUM4_9ACTN</name>
<evidence type="ECO:0000256" key="1">
    <source>
        <dbReference type="SAM" id="Phobius"/>
    </source>
</evidence>
<accession>A0A3N4RUM4</accession>
<evidence type="ECO:0000313" key="2">
    <source>
        <dbReference type="EMBL" id="RPE34731.1"/>
    </source>
</evidence>
<keyword evidence="1" id="KW-0472">Membrane</keyword>
<feature type="transmembrane region" description="Helical" evidence="1">
    <location>
        <begin position="32"/>
        <end position="52"/>
    </location>
</feature>
<keyword evidence="1" id="KW-1133">Transmembrane helix</keyword>